<dbReference type="Gene3D" id="3.10.180.10">
    <property type="entry name" value="2,3-Dihydroxybiphenyl 1,2-Dioxygenase, domain 1"/>
    <property type="match status" value="1"/>
</dbReference>
<reference evidence="1 2" key="1">
    <citation type="submission" date="2018-03" db="EMBL/GenBank/DDBJ databases">
        <title>The draft genome of Mesorhizobium soli JCM 19897.</title>
        <authorList>
            <person name="Li L."/>
            <person name="Liu L."/>
            <person name="Liang L."/>
            <person name="Wang T."/>
            <person name="Zhang X."/>
        </authorList>
    </citation>
    <scope>NUCLEOTIDE SEQUENCE [LARGE SCALE GENOMIC DNA]</scope>
    <source>
        <strain evidence="1 2">JCM 19897</strain>
    </source>
</reference>
<accession>A0A2P7SHT6</accession>
<dbReference type="OrthoDB" id="7346917at2"/>
<evidence type="ECO:0008006" key="3">
    <source>
        <dbReference type="Google" id="ProtNLM"/>
    </source>
</evidence>
<comment type="caution">
    <text evidence="1">The sequence shown here is derived from an EMBL/GenBank/DDBJ whole genome shotgun (WGS) entry which is preliminary data.</text>
</comment>
<protein>
    <recommendedName>
        <fullName evidence="3">VOC domain-containing protein</fullName>
    </recommendedName>
</protein>
<dbReference type="SUPFAM" id="SSF54593">
    <property type="entry name" value="Glyoxalase/Bleomycin resistance protein/Dihydroxybiphenyl dioxygenase"/>
    <property type="match status" value="1"/>
</dbReference>
<gene>
    <name evidence="1" type="ORF">C7I85_06940</name>
</gene>
<evidence type="ECO:0000313" key="2">
    <source>
        <dbReference type="Proteomes" id="UP000240653"/>
    </source>
</evidence>
<dbReference type="Proteomes" id="UP000240653">
    <property type="component" value="Unassembled WGS sequence"/>
</dbReference>
<keyword evidence="2" id="KW-1185">Reference proteome</keyword>
<name>A0A2P7SHT6_9HYPH</name>
<dbReference type="EMBL" id="PXYL01000003">
    <property type="protein sequence ID" value="PSJ62062.1"/>
    <property type="molecule type" value="Genomic_DNA"/>
</dbReference>
<evidence type="ECO:0000313" key="1">
    <source>
        <dbReference type="EMBL" id="PSJ62062.1"/>
    </source>
</evidence>
<dbReference type="AlphaFoldDB" id="A0A2P7SHT6"/>
<organism evidence="1 2">
    <name type="scientific">Pseudaminobacter soli</name>
    <name type="common">ex Li et al. 2025</name>
    <dbReference type="NCBI Taxonomy" id="1295366"/>
    <lineage>
        <taxon>Bacteria</taxon>
        <taxon>Pseudomonadati</taxon>
        <taxon>Pseudomonadota</taxon>
        <taxon>Alphaproteobacteria</taxon>
        <taxon>Hyphomicrobiales</taxon>
        <taxon>Phyllobacteriaceae</taxon>
        <taxon>Pseudaminobacter</taxon>
    </lineage>
</organism>
<proteinExistence type="predicted"/>
<sequence>MVMKRTKQPWMAADDFGRSLPRGVGINLLVRDVALMEAFCRDVLGATIIYADEDFAAVQLLGSVFMLHADHSYSDNPMRGTVTGVEVRGAGLEIRLYGSDPDTVEALARKHDHIVLSGAVDKPHGLRECHIVGPDGYIFVPSLAIGG</sequence>
<dbReference type="InterPro" id="IPR029068">
    <property type="entry name" value="Glyas_Bleomycin-R_OHBP_Dase"/>
</dbReference>